<sequence>MYTIPCKLFQLMNVRRIIHLAGSVRGGVTKDFRILLF</sequence>
<reference evidence="1" key="1">
    <citation type="submission" date="2018-05" db="EMBL/GenBank/DDBJ databases">
        <authorList>
            <person name="Lanie J.A."/>
            <person name="Ng W.-L."/>
            <person name="Kazmierczak K.M."/>
            <person name="Andrzejewski T.M."/>
            <person name="Davidsen T.M."/>
            <person name="Wayne K.J."/>
            <person name="Tettelin H."/>
            <person name="Glass J.I."/>
            <person name="Rusch D."/>
            <person name="Podicherti R."/>
            <person name="Tsui H.-C.T."/>
            <person name="Winkler M.E."/>
        </authorList>
    </citation>
    <scope>NUCLEOTIDE SEQUENCE</scope>
</reference>
<accession>A0A383E2F9</accession>
<feature type="non-terminal residue" evidence="1">
    <location>
        <position position="37"/>
    </location>
</feature>
<proteinExistence type="predicted"/>
<dbReference type="AlphaFoldDB" id="A0A383E2F9"/>
<evidence type="ECO:0000313" key="1">
    <source>
        <dbReference type="EMBL" id="SVE50789.1"/>
    </source>
</evidence>
<name>A0A383E2F9_9ZZZZ</name>
<feature type="non-terminal residue" evidence="1">
    <location>
        <position position="1"/>
    </location>
</feature>
<protein>
    <submittedName>
        <fullName evidence="1">Uncharacterized protein</fullName>
    </submittedName>
</protein>
<gene>
    <name evidence="1" type="ORF">METZ01_LOCUS503643</name>
</gene>
<organism evidence="1">
    <name type="scientific">marine metagenome</name>
    <dbReference type="NCBI Taxonomy" id="408172"/>
    <lineage>
        <taxon>unclassified sequences</taxon>
        <taxon>metagenomes</taxon>
        <taxon>ecological metagenomes</taxon>
    </lineage>
</organism>
<dbReference type="EMBL" id="UINC01222139">
    <property type="protein sequence ID" value="SVE50789.1"/>
    <property type="molecule type" value="Genomic_DNA"/>
</dbReference>